<dbReference type="Proteomes" id="UP001275084">
    <property type="component" value="Unassembled WGS sequence"/>
</dbReference>
<reference evidence="3" key="2">
    <citation type="submission" date="2023-06" db="EMBL/GenBank/DDBJ databases">
        <authorList>
            <consortium name="Lawrence Berkeley National Laboratory"/>
            <person name="Haridas S."/>
            <person name="Hensen N."/>
            <person name="Bonometti L."/>
            <person name="Westerberg I."/>
            <person name="Brannstrom I.O."/>
            <person name="Guillou S."/>
            <person name="Cros-Aarteil S."/>
            <person name="Calhoun S."/>
            <person name="Kuo A."/>
            <person name="Mondo S."/>
            <person name="Pangilinan J."/>
            <person name="Riley R."/>
            <person name="Labutti K."/>
            <person name="Andreopoulos B."/>
            <person name="Lipzen A."/>
            <person name="Chen C."/>
            <person name="Yanf M."/>
            <person name="Daum C."/>
            <person name="Ng V."/>
            <person name="Clum A."/>
            <person name="Steindorff A."/>
            <person name="Ohm R."/>
            <person name="Martin F."/>
            <person name="Silar P."/>
            <person name="Natvig D."/>
            <person name="Lalanne C."/>
            <person name="Gautier V."/>
            <person name="Ament-Velasquez S.L."/>
            <person name="Kruys A."/>
            <person name="Hutchinson M.I."/>
            <person name="Powell A.J."/>
            <person name="Barry K."/>
            <person name="Miller A.N."/>
            <person name="Grigoriev I.V."/>
            <person name="Debuchy R."/>
            <person name="Gladieux P."/>
            <person name="Thoren M.H."/>
            <person name="Johannesson H."/>
        </authorList>
    </citation>
    <scope>NUCLEOTIDE SEQUENCE</scope>
    <source>
        <strain evidence="3">CBS 955.72</strain>
    </source>
</reference>
<feature type="transmembrane region" description="Helical" evidence="2">
    <location>
        <begin position="20"/>
        <end position="40"/>
    </location>
</feature>
<sequence>MSDPKQPVLAPGTSFPLSNPLFTIFYLHLIYTYHTAPASARRRKSLRRKRQAHPALPVTAKPARTTTNSPSNPTPPSAKSPAAATRRPRAGLTWTRLPQAAIRFDATFCRAFPLSGCVGWVIGGRDLGAFETPGFVLVGVAGG</sequence>
<keyword evidence="4" id="KW-1185">Reference proteome</keyword>
<dbReference type="AlphaFoldDB" id="A0AAJ0HRW4"/>
<organism evidence="3 4">
    <name type="scientific">Lasiosphaeria hispida</name>
    <dbReference type="NCBI Taxonomy" id="260671"/>
    <lineage>
        <taxon>Eukaryota</taxon>
        <taxon>Fungi</taxon>
        <taxon>Dikarya</taxon>
        <taxon>Ascomycota</taxon>
        <taxon>Pezizomycotina</taxon>
        <taxon>Sordariomycetes</taxon>
        <taxon>Sordariomycetidae</taxon>
        <taxon>Sordariales</taxon>
        <taxon>Lasiosphaeriaceae</taxon>
        <taxon>Lasiosphaeria</taxon>
    </lineage>
</organism>
<keyword evidence="2" id="KW-1133">Transmembrane helix</keyword>
<proteinExistence type="predicted"/>
<evidence type="ECO:0000256" key="1">
    <source>
        <dbReference type="SAM" id="MobiDB-lite"/>
    </source>
</evidence>
<gene>
    <name evidence="3" type="ORF">B0T25DRAFT_515548</name>
</gene>
<comment type="caution">
    <text evidence="3">The sequence shown here is derived from an EMBL/GenBank/DDBJ whole genome shotgun (WGS) entry which is preliminary data.</text>
</comment>
<reference evidence="3" key="1">
    <citation type="journal article" date="2023" name="Mol. Phylogenet. Evol.">
        <title>Genome-scale phylogeny and comparative genomics of the fungal order Sordariales.</title>
        <authorList>
            <person name="Hensen N."/>
            <person name="Bonometti L."/>
            <person name="Westerberg I."/>
            <person name="Brannstrom I.O."/>
            <person name="Guillou S."/>
            <person name="Cros-Aarteil S."/>
            <person name="Calhoun S."/>
            <person name="Haridas S."/>
            <person name="Kuo A."/>
            <person name="Mondo S."/>
            <person name="Pangilinan J."/>
            <person name="Riley R."/>
            <person name="LaButti K."/>
            <person name="Andreopoulos B."/>
            <person name="Lipzen A."/>
            <person name="Chen C."/>
            <person name="Yan M."/>
            <person name="Daum C."/>
            <person name="Ng V."/>
            <person name="Clum A."/>
            <person name="Steindorff A."/>
            <person name="Ohm R.A."/>
            <person name="Martin F."/>
            <person name="Silar P."/>
            <person name="Natvig D.O."/>
            <person name="Lalanne C."/>
            <person name="Gautier V."/>
            <person name="Ament-Velasquez S.L."/>
            <person name="Kruys A."/>
            <person name="Hutchinson M.I."/>
            <person name="Powell A.J."/>
            <person name="Barry K."/>
            <person name="Miller A.N."/>
            <person name="Grigoriev I.V."/>
            <person name="Debuchy R."/>
            <person name="Gladieux P."/>
            <person name="Hiltunen Thoren M."/>
            <person name="Johannesson H."/>
        </authorList>
    </citation>
    <scope>NUCLEOTIDE SEQUENCE</scope>
    <source>
        <strain evidence="3">CBS 955.72</strain>
    </source>
</reference>
<accession>A0AAJ0HRW4</accession>
<name>A0AAJ0HRW4_9PEZI</name>
<feature type="compositionally biased region" description="Basic residues" evidence="1">
    <location>
        <begin position="40"/>
        <end position="52"/>
    </location>
</feature>
<evidence type="ECO:0000256" key="2">
    <source>
        <dbReference type="SAM" id="Phobius"/>
    </source>
</evidence>
<evidence type="ECO:0000313" key="3">
    <source>
        <dbReference type="EMBL" id="KAK3360192.1"/>
    </source>
</evidence>
<keyword evidence="2" id="KW-0812">Transmembrane</keyword>
<dbReference type="EMBL" id="JAUIQD010000002">
    <property type="protein sequence ID" value="KAK3360192.1"/>
    <property type="molecule type" value="Genomic_DNA"/>
</dbReference>
<feature type="compositionally biased region" description="Low complexity" evidence="1">
    <location>
        <begin position="62"/>
        <end position="71"/>
    </location>
</feature>
<keyword evidence="2" id="KW-0472">Membrane</keyword>
<protein>
    <submittedName>
        <fullName evidence="3">Uncharacterized protein</fullName>
    </submittedName>
</protein>
<evidence type="ECO:0000313" key="4">
    <source>
        <dbReference type="Proteomes" id="UP001275084"/>
    </source>
</evidence>
<feature type="region of interest" description="Disordered" evidence="1">
    <location>
        <begin position="38"/>
        <end position="90"/>
    </location>
</feature>